<feature type="chain" id="PRO_5038953918" description="Yippee domain-containing protein" evidence="1">
    <location>
        <begin position="18"/>
        <end position="198"/>
    </location>
</feature>
<evidence type="ECO:0008006" key="4">
    <source>
        <dbReference type="Google" id="ProtNLM"/>
    </source>
</evidence>
<keyword evidence="1" id="KW-0732">Signal</keyword>
<proteinExistence type="predicted"/>
<dbReference type="AlphaFoldDB" id="A0A9D4AGC3"/>
<evidence type="ECO:0000256" key="1">
    <source>
        <dbReference type="SAM" id="SignalP"/>
    </source>
</evidence>
<reference evidence="2 3" key="1">
    <citation type="journal article" date="2021" name="Plant Biotechnol. J.">
        <title>Multi-omics assisted identification of the key and species-specific regulatory components of drought-tolerant mechanisms in Gossypium stocksii.</title>
        <authorList>
            <person name="Yu D."/>
            <person name="Ke L."/>
            <person name="Zhang D."/>
            <person name="Wu Y."/>
            <person name="Sun Y."/>
            <person name="Mei J."/>
            <person name="Sun J."/>
            <person name="Sun Y."/>
        </authorList>
    </citation>
    <scope>NUCLEOTIDE SEQUENCE [LARGE SCALE GENOMIC DNA]</scope>
    <source>
        <strain evidence="3">cv. E1</strain>
        <tissue evidence="2">Leaf</tissue>
    </source>
</reference>
<comment type="caution">
    <text evidence="2">The sequence shown here is derived from an EMBL/GenBank/DDBJ whole genome shotgun (WGS) entry which is preliminary data.</text>
</comment>
<dbReference type="EMBL" id="JAIQCV010000003">
    <property type="protein sequence ID" value="KAH1115274.1"/>
    <property type="molecule type" value="Genomic_DNA"/>
</dbReference>
<name>A0A9D4AGC3_9ROSI</name>
<sequence length="198" mass="22709">MGVWWALIKSFLKAIVSWIPMATPANTVRYRMNSQNRFFLCRKCRNHIVTLDNRFGRNENGVVACRDRLLYWDETQVINAPIKEWQLGTFITGELKSILVNVRTDPISTDRVLFNSPVMNVHCNGCNGYLGEQSLTLDGDRPLPRVIERTYLLHAIHFWVCTSKFLAECPSKYETGGIIAVGFGSFLGFYSQSQYFVQ</sequence>
<organism evidence="2 3">
    <name type="scientific">Gossypium stocksii</name>
    <dbReference type="NCBI Taxonomy" id="47602"/>
    <lineage>
        <taxon>Eukaryota</taxon>
        <taxon>Viridiplantae</taxon>
        <taxon>Streptophyta</taxon>
        <taxon>Embryophyta</taxon>
        <taxon>Tracheophyta</taxon>
        <taxon>Spermatophyta</taxon>
        <taxon>Magnoliopsida</taxon>
        <taxon>eudicotyledons</taxon>
        <taxon>Gunneridae</taxon>
        <taxon>Pentapetalae</taxon>
        <taxon>rosids</taxon>
        <taxon>malvids</taxon>
        <taxon>Malvales</taxon>
        <taxon>Malvaceae</taxon>
        <taxon>Malvoideae</taxon>
        <taxon>Gossypium</taxon>
    </lineage>
</organism>
<dbReference type="Proteomes" id="UP000828251">
    <property type="component" value="Unassembled WGS sequence"/>
</dbReference>
<accession>A0A9D4AGC3</accession>
<gene>
    <name evidence="2" type="ORF">J1N35_008652</name>
</gene>
<keyword evidence="3" id="KW-1185">Reference proteome</keyword>
<protein>
    <recommendedName>
        <fullName evidence="4">Yippee domain-containing protein</fullName>
    </recommendedName>
</protein>
<evidence type="ECO:0000313" key="3">
    <source>
        <dbReference type="Proteomes" id="UP000828251"/>
    </source>
</evidence>
<evidence type="ECO:0000313" key="2">
    <source>
        <dbReference type="EMBL" id="KAH1115274.1"/>
    </source>
</evidence>
<feature type="signal peptide" evidence="1">
    <location>
        <begin position="1"/>
        <end position="17"/>
    </location>
</feature>